<dbReference type="OrthoDB" id="4851390at2759"/>
<dbReference type="InterPro" id="IPR029526">
    <property type="entry name" value="PGBD"/>
</dbReference>
<comment type="caution">
    <text evidence="2">The sequence shown here is derived from an EMBL/GenBank/DDBJ whole genome shotgun (WGS) entry which is preliminary data.</text>
</comment>
<dbReference type="AlphaFoldDB" id="A0A8H6MI47"/>
<keyword evidence="3" id="KW-1185">Reference proteome</keyword>
<evidence type="ECO:0000259" key="1">
    <source>
        <dbReference type="Pfam" id="PF13843"/>
    </source>
</evidence>
<feature type="domain" description="PiggyBac transposable element-derived protein" evidence="1">
    <location>
        <begin position="75"/>
        <end position="353"/>
    </location>
</feature>
<dbReference type="Proteomes" id="UP000639643">
    <property type="component" value="Unassembled WGS sequence"/>
</dbReference>
<dbReference type="PANTHER" id="PTHR46599">
    <property type="entry name" value="PIGGYBAC TRANSPOSABLE ELEMENT-DERIVED PROTEIN 4"/>
    <property type="match status" value="1"/>
</dbReference>
<dbReference type="Pfam" id="PF13843">
    <property type="entry name" value="DDE_Tnp_1_7"/>
    <property type="match status" value="1"/>
</dbReference>
<evidence type="ECO:0000313" key="3">
    <source>
        <dbReference type="Proteomes" id="UP000639643"/>
    </source>
</evidence>
<dbReference type="PANTHER" id="PTHR46599:SF3">
    <property type="entry name" value="PIGGYBAC TRANSPOSABLE ELEMENT-DERIVED PROTEIN 4"/>
    <property type="match status" value="1"/>
</dbReference>
<organism evidence="2 3">
    <name type="scientific">Colletotrichum musicola</name>
    <dbReference type="NCBI Taxonomy" id="2175873"/>
    <lineage>
        <taxon>Eukaryota</taxon>
        <taxon>Fungi</taxon>
        <taxon>Dikarya</taxon>
        <taxon>Ascomycota</taxon>
        <taxon>Pezizomycotina</taxon>
        <taxon>Sordariomycetes</taxon>
        <taxon>Hypocreomycetidae</taxon>
        <taxon>Glomerellales</taxon>
        <taxon>Glomerellaceae</taxon>
        <taxon>Colletotrichum</taxon>
        <taxon>Colletotrichum orchidearum species complex</taxon>
    </lineage>
</organism>
<protein>
    <recommendedName>
        <fullName evidence="1">PiggyBac transposable element-derived protein domain-containing protein</fullName>
    </recommendedName>
</protein>
<evidence type="ECO:0000313" key="2">
    <source>
        <dbReference type="EMBL" id="KAF6784284.1"/>
    </source>
</evidence>
<reference evidence="2" key="1">
    <citation type="journal article" date="2020" name="Phytopathology">
        <title>Genome Sequence Resources of Colletotrichum truncatum, C. plurivorum, C. musicola, and C. sojae: Four Species Pathogenic to Soybean (Glycine max).</title>
        <authorList>
            <person name="Rogerio F."/>
            <person name="Boufleur T.R."/>
            <person name="Ciampi-Guillardi M."/>
            <person name="Sukno S.A."/>
            <person name="Thon M.R."/>
            <person name="Massola Junior N.S."/>
            <person name="Baroncelli R."/>
        </authorList>
    </citation>
    <scope>NUCLEOTIDE SEQUENCE</scope>
    <source>
        <strain evidence="2">LFN0074</strain>
    </source>
</reference>
<dbReference type="EMBL" id="WIGM01002074">
    <property type="protein sequence ID" value="KAF6784284.1"/>
    <property type="molecule type" value="Genomic_DNA"/>
</dbReference>
<accession>A0A8H6MI47</accession>
<proteinExistence type="predicted"/>
<sequence length="398" mass="45308">MASSDDESSVRSCINVAVLPEDLASACTADCTPERCDNAVVRPHEPPSLERGTPGQFDPLDVPHREPTIRDLPESPLKLFQRYIPYDLVDSWVAWTNEGAIQIGPVQAHSRSQAWRPTSRDEIYLFLGILIYMGIHAETRISEYWSASQEKEDPIHPFTRFISRNRYQLLFRQLRIFDTSLFSRPDPPLSQKRRRDEAEPREDRMPKVYRQVNQWSSHIQEVGDSLYVPGSNLAVDEAMVRFTGRSMEKTTVPNKPTPIGYKVWVLAQSGYFIRWLWHVHGKGPYGLVPQQRPQPRAESDDALTPTQRVVTTLLTLIPLAEYHVFLDNLFASVKLFRALRSRVIGATGTCRRDGGIDKLLVDEKEDEGKGIPWGQIHCIPTKDGKVCGNKYGLILSPY</sequence>
<gene>
    <name evidence="2" type="ORF">CMUS01_16627</name>
</gene>
<name>A0A8H6MI47_9PEZI</name>